<evidence type="ECO:0000313" key="4">
    <source>
        <dbReference type="Proteomes" id="UP001320420"/>
    </source>
</evidence>
<dbReference type="Proteomes" id="UP001320420">
    <property type="component" value="Unassembled WGS sequence"/>
</dbReference>
<reference evidence="3 4" key="1">
    <citation type="submission" date="2024-02" db="EMBL/GenBank/DDBJ databases">
        <title>De novo assembly and annotation of 12 fungi associated with fruit tree decline syndrome in Ontario, Canada.</title>
        <authorList>
            <person name="Sulman M."/>
            <person name="Ellouze W."/>
            <person name="Ilyukhin E."/>
        </authorList>
    </citation>
    <scope>NUCLEOTIDE SEQUENCE [LARGE SCALE GENOMIC DNA]</scope>
    <source>
        <strain evidence="3 4">M11/M66-122</strain>
    </source>
</reference>
<protein>
    <recommendedName>
        <fullName evidence="2">DUF7907 domain-containing protein</fullName>
    </recommendedName>
</protein>
<comment type="caution">
    <text evidence="3">The sequence shown here is derived from an EMBL/GenBank/DDBJ whole genome shotgun (WGS) entry which is preliminary data.</text>
</comment>
<accession>A0AAN9U9Q1</accession>
<keyword evidence="4" id="KW-1185">Reference proteome</keyword>
<proteinExistence type="predicted"/>
<dbReference type="InterPro" id="IPR057229">
    <property type="entry name" value="DUF7907"/>
</dbReference>
<name>A0AAN9U9Q1_9PEZI</name>
<evidence type="ECO:0000259" key="2">
    <source>
        <dbReference type="Pfam" id="PF25484"/>
    </source>
</evidence>
<evidence type="ECO:0000313" key="3">
    <source>
        <dbReference type="EMBL" id="KAK7742220.1"/>
    </source>
</evidence>
<feature type="signal peptide" evidence="1">
    <location>
        <begin position="1"/>
        <end position="18"/>
    </location>
</feature>
<feature type="domain" description="DUF7907" evidence="2">
    <location>
        <begin position="26"/>
        <end position="202"/>
    </location>
</feature>
<dbReference type="AlphaFoldDB" id="A0AAN9U9Q1"/>
<organism evidence="3 4">
    <name type="scientific">Diatrype stigma</name>
    <dbReference type="NCBI Taxonomy" id="117547"/>
    <lineage>
        <taxon>Eukaryota</taxon>
        <taxon>Fungi</taxon>
        <taxon>Dikarya</taxon>
        <taxon>Ascomycota</taxon>
        <taxon>Pezizomycotina</taxon>
        <taxon>Sordariomycetes</taxon>
        <taxon>Xylariomycetidae</taxon>
        <taxon>Xylariales</taxon>
        <taxon>Diatrypaceae</taxon>
        <taxon>Diatrype</taxon>
    </lineage>
</organism>
<feature type="chain" id="PRO_5043026658" description="DUF7907 domain-containing protein" evidence="1">
    <location>
        <begin position="19"/>
        <end position="208"/>
    </location>
</feature>
<sequence>MAFKVAFAAAALASAAFASNTTGPYTIHITGKTDTSIDGYVGACHAGAAIEALCYASGPVDSSSNSNQFYFDFGGFNPDTGETIQPGWISWLLPYTDPDGNAATQVSPMQLSPSWSSNVAAGLFEPSETYTYVSYDDSRKLYMSGGYDDSAFNATRPQPVVLGPLYNWHLCYQYTGGYYYQSVAWVSTDPPHNPSCEPIDLTLEDITY</sequence>
<dbReference type="Pfam" id="PF25484">
    <property type="entry name" value="DUF7907"/>
    <property type="match status" value="1"/>
</dbReference>
<dbReference type="EMBL" id="JAKJXP020000145">
    <property type="protein sequence ID" value="KAK7742220.1"/>
    <property type="molecule type" value="Genomic_DNA"/>
</dbReference>
<evidence type="ECO:0000256" key="1">
    <source>
        <dbReference type="SAM" id="SignalP"/>
    </source>
</evidence>
<gene>
    <name evidence="3" type="ORF">SLS62_010771</name>
</gene>
<keyword evidence="1" id="KW-0732">Signal</keyword>